<keyword evidence="3" id="KW-0520">NAD</keyword>
<dbReference type="PROSITE" id="PS00671">
    <property type="entry name" value="D_2_HYDROXYACID_DH_3"/>
    <property type="match status" value="1"/>
</dbReference>
<dbReference type="AlphaFoldDB" id="X0TJ13"/>
<protein>
    <recommendedName>
        <fullName evidence="4">D-isomer specific 2-hydroxyacid dehydrogenase NAD-binding domain-containing protein</fullName>
    </recommendedName>
</protein>
<dbReference type="PANTHER" id="PTHR43761:SF1">
    <property type="entry name" value="D-ISOMER SPECIFIC 2-HYDROXYACID DEHYDROGENASE CATALYTIC DOMAIN-CONTAINING PROTEIN-RELATED"/>
    <property type="match status" value="1"/>
</dbReference>
<reference evidence="5" key="1">
    <citation type="journal article" date="2014" name="Front. Microbiol.">
        <title>High frequency of phylogenetically diverse reductive dehalogenase-homologous genes in deep subseafloor sedimentary metagenomes.</title>
        <authorList>
            <person name="Kawai M."/>
            <person name="Futagami T."/>
            <person name="Toyoda A."/>
            <person name="Takaki Y."/>
            <person name="Nishi S."/>
            <person name="Hori S."/>
            <person name="Arai W."/>
            <person name="Tsubouchi T."/>
            <person name="Morono Y."/>
            <person name="Uchiyama I."/>
            <person name="Ito T."/>
            <person name="Fujiyama A."/>
            <person name="Inagaki F."/>
            <person name="Takami H."/>
        </authorList>
    </citation>
    <scope>NUCLEOTIDE SEQUENCE</scope>
    <source>
        <strain evidence="5">Expedition CK06-06</strain>
    </source>
</reference>
<dbReference type="InterPro" id="IPR050418">
    <property type="entry name" value="D-iso_2-hydroxyacid_DH_PdxB"/>
</dbReference>
<dbReference type="InterPro" id="IPR029753">
    <property type="entry name" value="D-isomer_DH_CS"/>
</dbReference>
<gene>
    <name evidence="5" type="ORF">S01H1_27206</name>
</gene>
<evidence type="ECO:0000256" key="2">
    <source>
        <dbReference type="ARBA" id="ARBA00023002"/>
    </source>
</evidence>
<comment type="caution">
    <text evidence="5">The sequence shown here is derived from an EMBL/GenBank/DDBJ whole genome shotgun (WGS) entry which is preliminary data.</text>
</comment>
<accession>X0TJ13</accession>
<dbReference type="Pfam" id="PF02826">
    <property type="entry name" value="2-Hacid_dh_C"/>
    <property type="match status" value="1"/>
</dbReference>
<organism evidence="5">
    <name type="scientific">marine sediment metagenome</name>
    <dbReference type="NCBI Taxonomy" id="412755"/>
    <lineage>
        <taxon>unclassified sequences</taxon>
        <taxon>metagenomes</taxon>
        <taxon>ecological metagenomes</taxon>
    </lineage>
</organism>
<name>X0TJ13_9ZZZZ</name>
<dbReference type="InterPro" id="IPR043322">
    <property type="entry name" value="CtBP"/>
</dbReference>
<dbReference type="GO" id="GO:0016616">
    <property type="term" value="F:oxidoreductase activity, acting on the CH-OH group of donors, NAD or NADP as acceptor"/>
    <property type="evidence" value="ECO:0007669"/>
    <property type="project" value="InterPro"/>
</dbReference>
<dbReference type="PROSITE" id="PS00670">
    <property type="entry name" value="D_2_HYDROXYACID_DH_2"/>
    <property type="match status" value="1"/>
</dbReference>
<evidence type="ECO:0000256" key="3">
    <source>
        <dbReference type="ARBA" id="ARBA00023027"/>
    </source>
</evidence>
<feature type="domain" description="D-isomer specific 2-hydroxyacid dehydrogenase NAD-binding" evidence="4">
    <location>
        <begin position="32"/>
        <end position="216"/>
    </location>
</feature>
<feature type="non-terminal residue" evidence="5">
    <location>
        <position position="1"/>
    </location>
</feature>
<dbReference type="EMBL" id="BARS01016546">
    <property type="protein sequence ID" value="GAF88147.1"/>
    <property type="molecule type" value="Genomic_DNA"/>
</dbReference>
<keyword evidence="2" id="KW-0560">Oxidoreductase</keyword>
<dbReference type="SUPFAM" id="SSF52283">
    <property type="entry name" value="Formate/glycerate dehydrogenase catalytic domain-like"/>
    <property type="match status" value="1"/>
</dbReference>
<dbReference type="Gene3D" id="3.40.50.720">
    <property type="entry name" value="NAD(P)-binding Rossmann-like Domain"/>
    <property type="match status" value="2"/>
</dbReference>
<evidence type="ECO:0000313" key="5">
    <source>
        <dbReference type="EMBL" id="GAF88147.1"/>
    </source>
</evidence>
<dbReference type="InterPro" id="IPR006140">
    <property type="entry name" value="D-isomer_DH_NAD-bd"/>
</dbReference>
<dbReference type="CDD" id="cd05299">
    <property type="entry name" value="CtBP_dh"/>
    <property type="match status" value="1"/>
</dbReference>
<comment type="similarity">
    <text evidence="1">Belongs to the D-isomer specific 2-hydroxyacid dehydrogenase family.</text>
</comment>
<dbReference type="FunFam" id="3.40.50.720:FF:000203">
    <property type="entry name" value="D-3-phosphoglycerate dehydrogenase (SerA)"/>
    <property type="match status" value="1"/>
</dbReference>
<dbReference type="GO" id="GO:0051287">
    <property type="term" value="F:NAD binding"/>
    <property type="evidence" value="ECO:0007669"/>
    <property type="project" value="InterPro"/>
</dbReference>
<dbReference type="InterPro" id="IPR036291">
    <property type="entry name" value="NAD(P)-bd_dom_sf"/>
</dbReference>
<dbReference type="SUPFAM" id="SSF51735">
    <property type="entry name" value="NAD(P)-binding Rossmann-fold domains"/>
    <property type="match status" value="1"/>
</dbReference>
<proteinExistence type="inferred from homology"/>
<dbReference type="PANTHER" id="PTHR43761">
    <property type="entry name" value="D-ISOMER SPECIFIC 2-HYDROXYACID DEHYDROGENASE FAMILY PROTEIN (AFU_ORTHOLOGUE AFUA_1G13630)"/>
    <property type="match status" value="1"/>
</dbReference>
<sequence length="262" mass="28935">YDKLDVDAATELGILVANVPDYCLEEVSDHTMALILACTRRIVQLNEIARRGDWKPQPDPYLGSEVWPKMSRLRGQTLGLIGLGRIAQALVPKAKGFGLRIIANDPYIDPGIFREFGVEQVQLDQLLAQSHVVSVHVPLTPETTHLLGLEQFKKMKPTACLINTARGPIVDHDALYTALTQGLISMAAFDVTEPEPIPPDSPLLKLDNFIVTAHSASASPLSFAELPPRPAEEVIRVVKGEWPIGLLNPQVKEKYRRKWGQA</sequence>
<evidence type="ECO:0000256" key="1">
    <source>
        <dbReference type="ARBA" id="ARBA00005854"/>
    </source>
</evidence>
<evidence type="ECO:0000259" key="4">
    <source>
        <dbReference type="Pfam" id="PF02826"/>
    </source>
</evidence>
<dbReference type="GO" id="GO:0003714">
    <property type="term" value="F:transcription corepressor activity"/>
    <property type="evidence" value="ECO:0007669"/>
    <property type="project" value="InterPro"/>
</dbReference>